<keyword evidence="1" id="KW-0472">Membrane</keyword>
<feature type="transmembrane region" description="Helical" evidence="1">
    <location>
        <begin position="29"/>
        <end position="50"/>
    </location>
</feature>
<dbReference type="SUPFAM" id="SSF51261">
    <property type="entry name" value="Duplicated hybrid motif"/>
    <property type="match status" value="1"/>
</dbReference>
<accession>A0AA49GQT7</accession>
<dbReference type="CDD" id="cd12797">
    <property type="entry name" value="M23_peptidase"/>
    <property type="match status" value="1"/>
</dbReference>
<evidence type="ECO:0000256" key="1">
    <source>
        <dbReference type="SAM" id="Phobius"/>
    </source>
</evidence>
<keyword evidence="1" id="KW-1133">Transmembrane helix</keyword>
<dbReference type="FunFam" id="2.70.70.10:FF:000006">
    <property type="entry name" value="M23 family peptidase"/>
    <property type="match status" value="1"/>
</dbReference>
<dbReference type="AlphaFoldDB" id="A0AA49GQT7"/>
<reference evidence="3" key="2">
    <citation type="journal article" date="2024" name="Antonie Van Leeuwenhoek">
        <title>Roseihalotalea indica gen. nov., sp. nov., a halophilic Bacteroidetes from mesopelagic Southwest Indian Ocean with higher carbohydrate metabolic potential.</title>
        <authorList>
            <person name="Chen B."/>
            <person name="Zhang M."/>
            <person name="Lin D."/>
            <person name="Ye J."/>
            <person name="Tang K."/>
        </authorList>
    </citation>
    <scope>NUCLEOTIDE SEQUENCE</scope>
    <source>
        <strain evidence="3">TK19036</strain>
    </source>
</reference>
<proteinExistence type="predicted"/>
<reference evidence="3" key="1">
    <citation type="journal article" date="2023" name="Comput. Struct. Biotechnol. J.">
        <title>Discovery of a novel marine Bacteroidetes with a rich repertoire of carbohydrate-active enzymes.</title>
        <authorList>
            <person name="Chen B."/>
            <person name="Liu G."/>
            <person name="Chen Q."/>
            <person name="Wang H."/>
            <person name="Liu L."/>
            <person name="Tang K."/>
        </authorList>
    </citation>
    <scope>NUCLEOTIDE SEQUENCE</scope>
    <source>
        <strain evidence="3">TK19036</strain>
    </source>
</reference>
<feature type="domain" description="M23ase beta-sheet core" evidence="2">
    <location>
        <begin position="200"/>
        <end position="296"/>
    </location>
</feature>
<dbReference type="InterPro" id="IPR050570">
    <property type="entry name" value="Cell_wall_metabolism_enzyme"/>
</dbReference>
<gene>
    <name evidence="3" type="ORF">K4G66_30320</name>
</gene>
<dbReference type="Gene3D" id="2.70.70.10">
    <property type="entry name" value="Glucose Permease (Domain IIA)"/>
    <property type="match status" value="1"/>
</dbReference>
<protein>
    <submittedName>
        <fullName evidence="3">M23 family metallopeptidase</fullName>
    </submittedName>
</protein>
<dbReference type="InterPro" id="IPR016047">
    <property type="entry name" value="M23ase_b-sheet_dom"/>
</dbReference>
<evidence type="ECO:0000313" key="3">
    <source>
        <dbReference type="EMBL" id="WKN36661.1"/>
    </source>
</evidence>
<dbReference type="EMBL" id="CP120682">
    <property type="protein sequence ID" value="WKN36661.1"/>
    <property type="molecule type" value="Genomic_DNA"/>
</dbReference>
<evidence type="ECO:0000259" key="2">
    <source>
        <dbReference type="Pfam" id="PF01551"/>
    </source>
</evidence>
<keyword evidence="1" id="KW-0812">Transmembrane</keyword>
<dbReference type="Pfam" id="PF01551">
    <property type="entry name" value="Peptidase_M23"/>
    <property type="match status" value="1"/>
</dbReference>
<dbReference type="InterPro" id="IPR011055">
    <property type="entry name" value="Dup_hybrid_motif"/>
</dbReference>
<sequence>MPRIKYHYDTETCKYEPVKKSKANAMMDLLVSVSLILIGAVCILVVYLSYYDSPNEKFLRRENEKLVFRMEILNKNMTHMDHLLAQLQNRDDNIYRTIFEQDPIASSIRNAGIGGAKRYEDLINKELENEEYLLKTLTQFDQLKRQMYIQTKSYDELLSLANKQHLMLASIPAITPISLKQSYLSSGFGLRYHPIHKVRKMHTGIDFGARIGTPVYATGGGVVSKVSTSFYGYGRQIEIDHGFGFKTKYAHLSEFNVKVGQKVKRGELIAFSGNSGTSSGPHLHYEVFKNRKKVNPIHYFYQDISDQEFERLVELASIENESM</sequence>
<dbReference type="PANTHER" id="PTHR21666:SF286">
    <property type="entry name" value="LIPOPROTEIN NLPD"/>
    <property type="match status" value="1"/>
</dbReference>
<dbReference type="PANTHER" id="PTHR21666">
    <property type="entry name" value="PEPTIDASE-RELATED"/>
    <property type="match status" value="1"/>
</dbReference>
<dbReference type="GO" id="GO:0004222">
    <property type="term" value="F:metalloendopeptidase activity"/>
    <property type="evidence" value="ECO:0007669"/>
    <property type="project" value="TreeGrafter"/>
</dbReference>
<organism evidence="3">
    <name type="scientific">Roseihalotalea indica</name>
    <dbReference type="NCBI Taxonomy" id="2867963"/>
    <lineage>
        <taxon>Bacteria</taxon>
        <taxon>Pseudomonadati</taxon>
        <taxon>Bacteroidota</taxon>
        <taxon>Cytophagia</taxon>
        <taxon>Cytophagales</taxon>
        <taxon>Catalimonadaceae</taxon>
        <taxon>Roseihalotalea</taxon>
    </lineage>
</organism>
<name>A0AA49GQT7_9BACT</name>